<sequence>MVEPGPGEDTSVNDNDFLSAVLTPGSSLTPTFLLLVDGVLALLALTLVSLIVVSGGSVHPIALLLIELALWVSIKWFVNELQKTELAAHTSSPPSSETKKTL</sequence>
<protein>
    <recommendedName>
        <fullName evidence="4">Transmembrane protein</fullName>
    </recommendedName>
</protein>
<evidence type="ECO:0000313" key="3">
    <source>
        <dbReference type="Proteomes" id="UP001201163"/>
    </source>
</evidence>
<feature type="transmembrane region" description="Helical" evidence="1">
    <location>
        <begin position="32"/>
        <end position="53"/>
    </location>
</feature>
<accession>A0AAD4LEI5</accession>
<dbReference type="Pfam" id="PF08636">
    <property type="entry name" value="Pkr1"/>
    <property type="match status" value="1"/>
</dbReference>
<evidence type="ECO:0000313" key="2">
    <source>
        <dbReference type="EMBL" id="KAH8988638.1"/>
    </source>
</evidence>
<dbReference type="AlphaFoldDB" id="A0AAD4LEI5"/>
<organism evidence="2 3">
    <name type="scientific">Lactarius akahatsu</name>
    <dbReference type="NCBI Taxonomy" id="416441"/>
    <lineage>
        <taxon>Eukaryota</taxon>
        <taxon>Fungi</taxon>
        <taxon>Dikarya</taxon>
        <taxon>Basidiomycota</taxon>
        <taxon>Agaricomycotina</taxon>
        <taxon>Agaricomycetes</taxon>
        <taxon>Russulales</taxon>
        <taxon>Russulaceae</taxon>
        <taxon>Lactarius</taxon>
    </lineage>
</organism>
<reference evidence="2" key="1">
    <citation type="submission" date="2022-01" db="EMBL/GenBank/DDBJ databases">
        <title>Comparative genomics reveals a dynamic genome evolution in the ectomycorrhizal milk-cap (Lactarius) mushrooms.</title>
        <authorList>
            <consortium name="DOE Joint Genome Institute"/>
            <person name="Lebreton A."/>
            <person name="Tang N."/>
            <person name="Kuo A."/>
            <person name="LaButti K."/>
            <person name="Drula E."/>
            <person name="Barry K."/>
            <person name="Clum A."/>
            <person name="Lipzen A."/>
            <person name="Mousain D."/>
            <person name="Ng V."/>
            <person name="Wang R."/>
            <person name="Wang X."/>
            <person name="Dai Y."/>
            <person name="Henrissat B."/>
            <person name="Grigoriev I.V."/>
            <person name="Guerin-Laguette A."/>
            <person name="Yu F."/>
            <person name="Martin F.M."/>
        </authorList>
    </citation>
    <scope>NUCLEOTIDE SEQUENCE</scope>
    <source>
        <strain evidence="2">QP</strain>
    </source>
</reference>
<dbReference type="Proteomes" id="UP001201163">
    <property type="component" value="Unassembled WGS sequence"/>
</dbReference>
<dbReference type="GO" id="GO:0070072">
    <property type="term" value="P:vacuolar proton-transporting V-type ATPase complex assembly"/>
    <property type="evidence" value="ECO:0007669"/>
    <property type="project" value="InterPro"/>
</dbReference>
<dbReference type="InterPro" id="IPR013945">
    <property type="entry name" value="Pkr1"/>
</dbReference>
<name>A0AAD4LEI5_9AGAM</name>
<keyword evidence="3" id="KW-1185">Reference proteome</keyword>
<keyword evidence="1" id="KW-0812">Transmembrane</keyword>
<proteinExistence type="predicted"/>
<comment type="caution">
    <text evidence="2">The sequence shown here is derived from an EMBL/GenBank/DDBJ whole genome shotgun (WGS) entry which is preliminary data.</text>
</comment>
<dbReference type="EMBL" id="JAKELL010000041">
    <property type="protein sequence ID" value="KAH8988638.1"/>
    <property type="molecule type" value="Genomic_DNA"/>
</dbReference>
<evidence type="ECO:0000256" key="1">
    <source>
        <dbReference type="SAM" id="Phobius"/>
    </source>
</evidence>
<evidence type="ECO:0008006" key="4">
    <source>
        <dbReference type="Google" id="ProtNLM"/>
    </source>
</evidence>
<keyword evidence="1" id="KW-1133">Transmembrane helix</keyword>
<gene>
    <name evidence="2" type="ORF">EDB92DRAFT_1947998</name>
</gene>
<keyword evidence="1" id="KW-0472">Membrane</keyword>